<keyword evidence="2" id="KW-1185">Reference proteome</keyword>
<name>A0A7Z0LPD5_9GAMM</name>
<organism evidence="1 2">
    <name type="scientific">Vreelandella salicampi</name>
    <dbReference type="NCBI Taxonomy" id="1449798"/>
    <lineage>
        <taxon>Bacteria</taxon>
        <taxon>Pseudomonadati</taxon>
        <taxon>Pseudomonadota</taxon>
        <taxon>Gammaproteobacteria</taxon>
        <taxon>Oceanospirillales</taxon>
        <taxon>Halomonadaceae</taxon>
        <taxon>Vreelandella</taxon>
    </lineage>
</organism>
<proteinExistence type="predicted"/>
<accession>A0A7Z0LPD5</accession>
<gene>
    <name evidence="1" type="ORF">HZS81_17895</name>
</gene>
<sequence>MTEAQIQELFERLGRLVSATKEHHGEGAAWDYTLPNGETHSYIIRGVKSHEAIQDSVFNLLIWIWNTKDYLKARASALGVTKKMVEDAVNSHAGLTVCADLANRLKHGRLDRESRSGLNPYLGNVSFHVPQSAMGALIFRAFEVEMDVNDSSRIELRLPILDDKGDEISDAFECAAHAIKALESIHDKIEHSV</sequence>
<dbReference type="RefSeq" id="WP_179931880.1">
    <property type="nucleotide sequence ID" value="NZ_JACCDF010000039.1"/>
</dbReference>
<dbReference type="Proteomes" id="UP000586119">
    <property type="component" value="Unassembled WGS sequence"/>
</dbReference>
<comment type="caution">
    <text evidence="1">The sequence shown here is derived from an EMBL/GenBank/DDBJ whole genome shotgun (WGS) entry which is preliminary data.</text>
</comment>
<reference evidence="1 2" key="1">
    <citation type="journal article" date="2015" name="Int. J. Syst. Evol. Microbiol.">
        <title>Halomonas salicampi sp. nov., a halotolerant and alkalitolerant bacterium isolated from a saltern soil.</title>
        <authorList>
            <person name="Lee J.C."/>
            <person name="Kim Y.S."/>
            <person name="Yun B.S."/>
            <person name="Whang K.S."/>
        </authorList>
    </citation>
    <scope>NUCLEOTIDE SEQUENCE [LARGE SCALE GENOMIC DNA]</scope>
    <source>
        <strain evidence="1 2">BH103</strain>
    </source>
</reference>
<evidence type="ECO:0000313" key="2">
    <source>
        <dbReference type="Proteomes" id="UP000586119"/>
    </source>
</evidence>
<protein>
    <submittedName>
        <fullName evidence="1">Uncharacterized protein</fullName>
    </submittedName>
</protein>
<dbReference type="EMBL" id="JACCDF010000039">
    <property type="protein sequence ID" value="NYS62626.1"/>
    <property type="molecule type" value="Genomic_DNA"/>
</dbReference>
<dbReference type="AlphaFoldDB" id="A0A7Z0LPD5"/>
<evidence type="ECO:0000313" key="1">
    <source>
        <dbReference type="EMBL" id="NYS62626.1"/>
    </source>
</evidence>